<dbReference type="SUPFAM" id="SSF109640">
    <property type="entry name" value="KRAB domain (Kruppel-associated box)"/>
    <property type="match status" value="1"/>
</dbReference>
<dbReference type="PROSITE" id="PS50805">
    <property type="entry name" value="KRAB"/>
    <property type="match status" value="1"/>
</dbReference>
<dbReference type="Ensembl" id="ENSACAT00000050879.1">
    <property type="protein sequence ID" value="ENSACAP00000030012.1"/>
    <property type="gene ID" value="ENSACAG00000042772.1"/>
</dbReference>
<dbReference type="InParanoid" id="A0A803T472"/>
<dbReference type="Gene3D" id="6.10.140.140">
    <property type="match status" value="1"/>
</dbReference>
<evidence type="ECO:0000313" key="2">
    <source>
        <dbReference type="Ensembl" id="ENSACAP00000030012.1"/>
    </source>
</evidence>
<reference evidence="2" key="1">
    <citation type="submission" date="2009-12" db="EMBL/GenBank/DDBJ databases">
        <title>The Genome Sequence of Anolis carolinensis (Green Anole Lizard).</title>
        <authorList>
            <consortium name="The Genome Sequencing Platform"/>
            <person name="Di Palma F."/>
            <person name="Alfoldi J."/>
            <person name="Heiman D."/>
            <person name="Young S."/>
            <person name="Grabherr M."/>
            <person name="Johnson J."/>
            <person name="Lander E.S."/>
            <person name="Lindblad-Toh K."/>
        </authorList>
    </citation>
    <scope>NUCLEOTIDE SEQUENCE [LARGE SCALE GENOMIC DNA]</scope>
    <source>
        <strain evidence="2">JBL SC #1</strain>
    </source>
</reference>
<dbReference type="InterPro" id="IPR001909">
    <property type="entry name" value="KRAB"/>
</dbReference>
<feature type="domain" description="KRAB" evidence="1">
    <location>
        <begin position="15"/>
        <end position="90"/>
    </location>
</feature>
<evidence type="ECO:0000259" key="1">
    <source>
        <dbReference type="PROSITE" id="PS50805"/>
    </source>
</evidence>
<sequence>GRAHKGHPVPAPCHVTFQEVAVSFSEEEWALLNPDQRALHQQVMKENFETLSSLSKNSPALLVTADLQLEHSRARASQFSASVPQFLRLALSPSLNLCSCPPTFRFPFLSSE</sequence>
<dbReference type="CDD" id="cd07765">
    <property type="entry name" value="KRAB_A-box"/>
    <property type="match status" value="1"/>
</dbReference>
<dbReference type="PANTHER" id="PTHR23232:SF142">
    <property type="entry name" value="GASTRULA ZINC FINGER PROTEIN XLCGF57.1-LIKE-RELATED"/>
    <property type="match status" value="1"/>
</dbReference>
<protein>
    <recommendedName>
        <fullName evidence="1">KRAB domain-containing protein</fullName>
    </recommendedName>
</protein>
<reference evidence="2" key="2">
    <citation type="submission" date="2025-08" db="UniProtKB">
        <authorList>
            <consortium name="Ensembl"/>
        </authorList>
    </citation>
    <scope>IDENTIFICATION</scope>
</reference>
<reference evidence="2" key="3">
    <citation type="submission" date="2025-09" db="UniProtKB">
        <authorList>
            <consortium name="Ensembl"/>
        </authorList>
    </citation>
    <scope>IDENTIFICATION</scope>
</reference>
<dbReference type="PANTHER" id="PTHR23232">
    <property type="entry name" value="KRAB DOMAIN C2H2 ZINC FINGER"/>
    <property type="match status" value="1"/>
</dbReference>
<evidence type="ECO:0000313" key="3">
    <source>
        <dbReference type="Proteomes" id="UP000001646"/>
    </source>
</evidence>
<dbReference type="Pfam" id="PF01352">
    <property type="entry name" value="KRAB"/>
    <property type="match status" value="1"/>
</dbReference>
<name>A0A803T472_ANOCA</name>
<dbReference type="SMART" id="SM00349">
    <property type="entry name" value="KRAB"/>
    <property type="match status" value="1"/>
</dbReference>
<dbReference type="InterPro" id="IPR050169">
    <property type="entry name" value="Krueppel_C2H2_ZnF"/>
</dbReference>
<accession>A0A803T472</accession>
<keyword evidence="3" id="KW-1185">Reference proteome</keyword>
<dbReference type="GO" id="GO:0006355">
    <property type="term" value="P:regulation of DNA-templated transcription"/>
    <property type="evidence" value="ECO:0007669"/>
    <property type="project" value="InterPro"/>
</dbReference>
<dbReference type="Proteomes" id="UP000001646">
    <property type="component" value="Unplaced"/>
</dbReference>
<organism evidence="2 3">
    <name type="scientific">Anolis carolinensis</name>
    <name type="common">Green anole</name>
    <name type="synonym">American chameleon</name>
    <dbReference type="NCBI Taxonomy" id="28377"/>
    <lineage>
        <taxon>Eukaryota</taxon>
        <taxon>Metazoa</taxon>
        <taxon>Chordata</taxon>
        <taxon>Craniata</taxon>
        <taxon>Vertebrata</taxon>
        <taxon>Euteleostomi</taxon>
        <taxon>Lepidosauria</taxon>
        <taxon>Squamata</taxon>
        <taxon>Bifurcata</taxon>
        <taxon>Unidentata</taxon>
        <taxon>Episquamata</taxon>
        <taxon>Toxicofera</taxon>
        <taxon>Iguania</taxon>
        <taxon>Dactyloidae</taxon>
        <taxon>Anolis</taxon>
    </lineage>
</organism>
<dbReference type="AlphaFoldDB" id="A0A803T472"/>
<proteinExistence type="predicted"/>
<dbReference type="InterPro" id="IPR036051">
    <property type="entry name" value="KRAB_dom_sf"/>
</dbReference>
<dbReference type="GeneTree" id="ENSGT01140000285204"/>